<dbReference type="EMBL" id="JAIGNO010000005">
    <property type="protein sequence ID" value="MBX7482917.1"/>
    <property type="molecule type" value="Genomic_DNA"/>
</dbReference>
<sequence>MNDFSIRLARAEDAEAIHRVEDDAAARFHEYPALAGVPIPPTTSAEDHARLIARGRSLVSVVDGVVVGFAEAAPIGRDLHLHELSVSMRHQGRGIGATLLEALAIDARNAGYRAITLSTFRDVPWNAPFYARRGFVEIDGCEDYPHLSESLESAVVFGIPKDRRIAMIRFLD</sequence>
<evidence type="ECO:0000313" key="4">
    <source>
        <dbReference type="EMBL" id="MBX7482917.1"/>
    </source>
</evidence>
<dbReference type="PANTHER" id="PTHR43800">
    <property type="entry name" value="PEPTIDYL-LYSINE N-ACETYLTRANSFERASE YJAB"/>
    <property type="match status" value="1"/>
</dbReference>
<name>A0ABS7J6G4_9SPHN</name>
<accession>A0ABS7J6G4</accession>
<dbReference type="InterPro" id="IPR000182">
    <property type="entry name" value="GNAT_dom"/>
</dbReference>
<feature type="domain" description="N-acetyltransferase" evidence="3">
    <location>
        <begin position="4"/>
        <end position="162"/>
    </location>
</feature>
<dbReference type="PANTHER" id="PTHR43800:SF1">
    <property type="entry name" value="PEPTIDYL-LYSINE N-ACETYLTRANSFERASE YJAB"/>
    <property type="match status" value="1"/>
</dbReference>
<gene>
    <name evidence="4" type="ORF">K3174_10255</name>
</gene>
<protein>
    <submittedName>
        <fullName evidence="4">GNAT family N-acetyltransferase</fullName>
    </submittedName>
</protein>
<dbReference type="CDD" id="cd04301">
    <property type="entry name" value="NAT_SF"/>
    <property type="match status" value="1"/>
</dbReference>
<proteinExistence type="predicted"/>
<reference evidence="4 5" key="1">
    <citation type="submission" date="2021-08" db="EMBL/GenBank/DDBJ databases">
        <title>Comparative Genomics Analysis of the Genus Qipengyuania Reveals Extensive Genetic Diversity and Metabolic Versatility, Including the Description of Fifteen Novel Species.</title>
        <authorList>
            <person name="Liu Y."/>
        </authorList>
    </citation>
    <scope>NUCLEOTIDE SEQUENCE [LARGE SCALE GENOMIC DNA]</scope>
    <source>
        <strain evidence="4 5">6D47A</strain>
    </source>
</reference>
<dbReference type="Proteomes" id="UP000755104">
    <property type="component" value="Unassembled WGS sequence"/>
</dbReference>
<keyword evidence="5" id="KW-1185">Reference proteome</keyword>
<evidence type="ECO:0000313" key="5">
    <source>
        <dbReference type="Proteomes" id="UP000755104"/>
    </source>
</evidence>
<keyword evidence="2" id="KW-0012">Acyltransferase</keyword>
<evidence type="ECO:0000256" key="2">
    <source>
        <dbReference type="ARBA" id="ARBA00023315"/>
    </source>
</evidence>
<dbReference type="Gene3D" id="3.40.630.30">
    <property type="match status" value="1"/>
</dbReference>
<dbReference type="PROSITE" id="PS51186">
    <property type="entry name" value="GNAT"/>
    <property type="match status" value="1"/>
</dbReference>
<evidence type="ECO:0000256" key="1">
    <source>
        <dbReference type="ARBA" id="ARBA00022679"/>
    </source>
</evidence>
<dbReference type="RefSeq" id="WP_221558168.1">
    <property type="nucleotide sequence ID" value="NZ_JAIGNO010000005.1"/>
</dbReference>
<dbReference type="InterPro" id="IPR016181">
    <property type="entry name" value="Acyl_CoA_acyltransferase"/>
</dbReference>
<dbReference type="Pfam" id="PF00583">
    <property type="entry name" value="Acetyltransf_1"/>
    <property type="match status" value="1"/>
</dbReference>
<keyword evidence="1" id="KW-0808">Transferase</keyword>
<organism evidence="4 5">
    <name type="scientific">Qipengyuania qiaonensis</name>
    <dbReference type="NCBI Taxonomy" id="2867240"/>
    <lineage>
        <taxon>Bacteria</taxon>
        <taxon>Pseudomonadati</taxon>
        <taxon>Pseudomonadota</taxon>
        <taxon>Alphaproteobacteria</taxon>
        <taxon>Sphingomonadales</taxon>
        <taxon>Erythrobacteraceae</taxon>
        <taxon>Qipengyuania</taxon>
    </lineage>
</organism>
<dbReference type="SUPFAM" id="SSF55729">
    <property type="entry name" value="Acyl-CoA N-acyltransferases (Nat)"/>
    <property type="match status" value="1"/>
</dbReference>
<comment type="caution">
    <text evidence="4">The sequence shown here is derived from an EMBL/GenBank/DDBJ whole genome shotgun (WGS) entry which is preliminary data.</text>
</comment>
<evidence type="ECO:0000259" key="3">
    <source>
        <dbReference type="PROSITE" id="PS51186"/>
    </source>
</evidence>